<reference evidence="1 2" key="1">
    <citation type="submission" date="2020-01" db="EMBL/GenBank/DDBJ databases">
        <title>Leptobacterium flavescens.</title>
        <authorList>
            <person name="Wang G."/>
        </authorList>
    </citation>
    <scope>NUCLEOTIDE SEQUENCE [LARGE SCALE GENOMIC DNA]</scope>
    <source>
        <strain evidence="1 2">KCTC 22160</strain>
    </source>
</reference>
<proteinExistence type="predicted"/>
<evidence type="ECO:0000313" key="1">
    <source>
        <dbReference type="EMBL" id="NER12561.1"/>
    </source>
</evidence>
<protein>
    <submittedName>
        <fullName evidence="1">Uncharacterized protein</fullName>
    </submittedName>
</protein>
<dbReference type="AlphaFoldDB" id="A0A6P0UGY2"/>
<name>A0A6P0UGY2_9FLAO</name>
<comment type="caution">
    <text evidence="1">The sequence shown here is derived from an EMBL/GenBank/DDBJ whole genome shotgun (WGS) entry which is preliminary data.</text>
</comment>
<accession>A0A6P0UGY2</accession>
<dbReference type="EMBL" id="JAABOO010000001">
    <property type="protein sequence ID" value="NER12561.1"/>
    <property type="molecule type" value="Genomic_DNA"/>
</dbReference>
<gene>
    <name evidence="1" type="ORF">GWK08_03845</name>
</gene>
<dbReference type="Proteomes" id="UP000468581">
    <property type="component" value="Unassembled WGS sequence"/>
</dbReference>
<keyword evidence="2" id="KW-1185">Reference proteome</keyword>
<organism evidence="1 2">
    <name type="scientific">Leptobacterium flavescens</name>
    <dbReference type="NCBI Taxonomy" id="472055"/>
    <lineage>
        <taxon>Bacteria</taxon>
        <taxon>Pseudomonadati</taxon>
        <taxon>Bacteroidota</taxon>
        <taxon>Flavobacteriia</taxon>
        <taxon>Flavobacteriales</taxon>
        <taxon>Flavobacteriaceae</taxon>
        <taxon>Leptobacterium</taxon>
    </lineage>
</organism>
<dbReference type="RefSeq" id="WP_163605578.1">
    <property type="nucleotide sequence ID" value="NZ_JAABOO010000001.1"/>
</dbReference>
<sequence length="260" mass="29042">MSLINKTQNKFHHLSQFLAAFSNSYLPKADDDSQSNLGWSVSKSAVISREIEGVHLELSYKDLHLRVIKGEQAEETDILGLGREQLDSWIREKISGFGLDASRFNYELGFTIDTDFDSFISLDNEEEKSIEELSLYRNLSQLALEDTAAKSTAATDIRIWPHHFDTGMLIDLSEERDFGTGLGLGYAIADSVNDTPYYYVYGWGKNSANINYGELPGLSSGTWKNGDWKGALLPASECSNPEKLKDFYGEASAILTNKLK</sequence>
<evidence type="ECO:0000313" key="2">
    <source>
        <dbReference type="Proteomes" id="UP000468581"/>
    </source>
</evidence>